<organism evidence="3 4">
    <name type="scientific">Leptidea sinapis</name>
    <dbReference type="NCBI Taxonomy" id="189913"/>
    <lineage>
        <taxon>Eukaryota</taxon>
        <taxon>Metazoa</taxon>
        <taxon>Ecdysozoa</taxon>
        <taxon>Arthropoda</taxon>
        <taxon>Hexapoda</taxon>
        <taxon>Insecta</taxon>
        <taxon>Pterygota</taxon>
        <taxon>Neoptera</taxon>
        <taxon>Endopterygota</taxon>
        <taxon>Lepidoptera</taxon>
        <taxon>Glossata</taxon>
        <taxon>Ditrysia</taxon>
        <taxon>Papilionoidea</taxon>
        <taxon>Pieridae</taxon>
        <taxon>Dismorphiinae</taxon>
        <taxon>Leptidea</taxon>
    </lineage>
</organism>
<gene>
    <name evidence="3" type="ORF">LSINAPIS_LOCUS8858</name>
</gene>
<evidence type="ECO:0000256" key="1">
    <source>
        <dbReference type="SAM" id="MobiDB-lite"/>
    </source>
</evidence>
<protein>
    <submittedName>
        <fullName evidence="3">Uncharacterized protein</fullName>
    </submittedName>
</protein>
<name>A0A5E4QHM5_9NEOP</name>
<accession>A0A5E4QHM5</accession>
<dbReference type="EMBL" id="FZQP02003245">
    <property type="protein sequence ID" value="VVC97625.1"/>
    <property type="molecule type" value="Genomic_DNA"/>
</dbReference>
<feature type="non-terminal residue" evidence="3">
    <location>
        <position position="122"/>
    </location>
</feature>
<feature type="region of interest" description="Disordered" evidence="1">
    <location>
        <begin position="41"/>
        <end position="61"/>
    </location>
</feature>
<dbReference type="AlphaFoldDB" id="A0A5E4QHM5"/>
<keyword evidence="2" id="KW-0812">Transmembrane</keyword>
<reference evidence="3 4" key="1">
    <citation type="submission" date="2017-07" db="EMBL/GenBank/DDBJ databases">
        <authorList>
            <person name="Talla V."/>
            <person name="Backstrom N."/>
        </authorList>
    </citation>
    <scope>NUCLEOTIDE SEQUENCE [LARGE SCALE GENOMIC DNA]</scope>
</reference>
<feature type="transmembrane region" description="Helical" evidence="2">
    <location>
        <begin position="17"/>
        <end position="37"/>
    </location>
</feature>
<evidence type="ECO:0000256" key="2">
    <source>
        <dbReference type="SAM" id="Phobius"/>
    </source>
</evidence>
<evidence type="ECO:0000313" key="3">
    <source>
        <dbReference type="EMBL" id="VVC97625.1"/>
    </source>
</evidence>
<keyword evidence="4" id="KW-1185">Reference proteome</keyword>
<dbReference type="Proteomes" id="UP000324832">
    <property type="component" value="Unassembled WGS sequence"/>
</dbReference>
<sequence>MRDGEDMRREHSVTSDLIYLLIIILMMMILVCMVLLARPPGKPGGEVASDPTFYRRRRRSKPHLPCKAYLGRIAVRSPLGSSGVEYRRPERNVSWSAGGVRIHTPMLEPLADNSNRRQFGMG</sequence>
<keyword evidence="2" id="KW-1133">Transmembrane helix</keyword>
<keyword evidence="2" id="KW-0472">Membrane</keyword>
<proteinExistence type="predicted"/>
<evidence type="ECO:0000313" key="4">
    <source>
        <dbReference type="Proteomes" id="UP000324832"/>
    </source>
</evidence>